<name>A0A9K3CSC9_9EUKA</name>
<gene>
    <name evidence="1" type="ORF">KIPB_002523</name>
</gene>
<dbReference type="AlphaFoldDB" id="A0A9K3CSC9"/>
<dbReference type="EMBL" id="BDIP01000425">
    <property type="protein sequence ID" value="GIQ81548.1"/>
    <property type="molecule type" value="Genomic_DNA"/>
</dbReference>
<dbReference type="SUPFAM" id="SSF50965">
    <property type="entry name" value="Galactose oxidase, central domain"/>
    <property type="match status" value="1"/>
</dbReference>
<keyword evidence="2" id="KW-1185">Reference proteome</keyword>
<sequence>MRPLQTSETIIGLLHRVYSMTDGVSITHVPLRYMPGAWGDLVPVSPTQCMWIGSVQGRDTPGDVEGLNCCILLTRLSDGTYTDELIPCPVEGGLGRLCGTTACVVGGELYEYIGHSGEMWVLSLDTYEWRQEHPLDHARHSDPEEEPLDLLSFEREGMFHVYWGYPATPEDPVPQTQIEKYDPETRRWIECTPLPTGSTIGENRAYMGGDILRSLAWHLQVWVHLHCVRERERTVTGQRIEGVEIRGIDPGVYAYSLVYSILPLDRHIVCAVRRFAEGVDDLYCYSLVSQEWVSLGRVPAMGQSVGGMAYMGTLGELPAGETERLAETRTLESSGESDGGRSGGIVAAMYGCLEPPSTDTVYSLQLSLPGGEELKPYAQ</sequence>
<dbReference type="Gene3D" id="2.120.10.80">
    <property type="entry name" value="Kelch-type beta propeller"/>
    <property type="match status" value="1"/>
</dbReference>
<dbReference type="InterPro" id="IPR011043">
    <property type="entry name" value="Gal_Oxase/kelch_b-propeller"/>
</dbReference>
<comment type="caution">
    <text evidence="1">The sequence shown here is derived from an EMBL/GenBank/DDBJ whole genome shotgun (WGS) entry which is preliminary data.</text>
</comment>
<protein>
    <submittedName>
        <fullName evidence="1">Uncharacterized protein</fullName>
    </submittedName>
</protein>
<evidence type="ECO:0000313" key="1">
    <source>
        <dbReference type="EMBL" id="GIQ81548.1"/>
    </source>
</evidence>
<proteinExistence type="predicted"/>
<dbReference type="Proteomes" id="UP000265618">
    <property type="component" value="Unassembled WGS sequence"/>
</dbReference>
<evidence type="ECO:0000313" key="2">
    <source>
        <dbReference type="Proteomes" id="UP000265618"/>
    </source>
</evidence>
<dbReference type="InterPro" id="IPR015915">
    <property type="entry name" value="Kelch-typ_b-propeller"/>
</dbReference>
<organism evidence="1 2">
    <name type="scientific">Kipferlia bialata</name>
    <dbReference type="NCBI Taxonomy" id="797122"/>
    <lineage>
        <taxon>Eukaryota</taxon>
        <taxon>Metamonada</taxon>
        <taxon>Carpediemonas-like organisms</taxon>
        <taxon>Kipferlia</taxon>
    </lineage>
</organism>
<accession>A0A9K3CSC9</accession>
<reference evidence="1 2" key="1">
    <citation type="journal article" date="2018" name="PLoS ONE">
        <title>The draft genome of Kipferlia bialata reveals reductive genome evolution in fornicate parasites.</title>
        <authorList>
            <person name="Tanifuji G."/>
            <person name="Takabayashi S."/>
            <person name="Kume K."/>
            <person name="Takagi M."/>
            <person name="Nakayama T."/>
            <person name="Kamikawa R."/>
            <person name="Inagaki Y."/>
            <person name="Hashimoto T."/>
        </authorList>
    </citation>
    <scope>NUCLEOTIDE SEQUENCE [LARGE SCALE GENOMIC DNA]</scope>
    <source>
        <strain evidence="1">NY0173</strain>
    </source>
</reference>